<dbReference type="RefSeq" id="WP_250340252.1">
    <property type="nucleotide sequence ID" value="NZ_CP063231.1"/>
</dbReference>
<evidence type="ECO:0000313" key="3">
    <source>
        <dbReference type="Proteomes" id="UP001056681"/>
    </source>
</evidence>
<accession>A0ABY4T6M6</accession>
<keyword evidence="3" id="KW-1185">Reference proteome</keyword>
<evidence type="ECO:0008006" key="4">
    <source>
        <dbReference type="Google" id="ProtNLM"/>
    </source>
</evidence>
<reference evidence="2" key="1">
    <citation type="submission" date="2020-10" db="EMBL/GenBank/DDBJ databases">
        <title>Whole-genome sequence of Luteibacter sp. EIF3.</title>
        <authorList>
            <person name="Friedrich I."/>
            <person name="Hertel R."/>
            <person name="Daniel R."/>
        </authorList>
    </citation>
    <scope>NUCLEOTIDE SEQUENCE</scope>
    <source>
        <strain evidence="2">EIF3</strain>
    </source>
</reference>
<protein>
    <recommendedName>
        <fullName evidence="4">Secreted protein</fullName>
    </recommendedName>
</protein>
<organism evidence="2 3">
    <name type="scientific">Luteibacter flocculans</name>
    <dbReference type="NCBI Taxonomy" id="2780091"/>
    <lineage>
        <taxon>Bacteria</taxon>
        <taxon>Pseudomonadati</taxon>
        <taxon>Pseudomonadota</taxon>
        <taxon>Gammaproteobacteria</taxon>
        <taxon>Lysobacterales</taxon>
        <taxon>Rhodanobacteraceae</taxon>
        <taxon>Luteibacter</taxon>
    </lineage>
</organism>
<evidence type="ECO:0000256" key="1">
    <source>
        <dbReference type="SAM" id="MobiDB-lite"/>
    </source>
</evidence>
<name>A0ABY4T6M6_9GAMM</name>
<dbReference type="Proteomes" id="UP001056681">
    <property type="component" value="Chromosome"/>
</dbReference>
<evidence type="ECO:0000313" key="2">
    <source>
        <dbReference type="EMBL" id="URL59742.1"/>
    </source>
</evidence>
<sequence>MRHHPTTFIRRIAGTFLVFLALVVAWSGVSAMPSDASAGSVVSYNVAHVSDDDRRANGGGAVNLDEQGAVPSLEDNQGLDDTFDLPPEHAVRVPRLSSARPADIPVSRHAHVPAFDLRPPIA</sequence>
<feature type="region of interest" description="Disordered" evidence="1">
    <location>
        <begin position="54"/>
        <end position="86"/>
    </location>
</feature>
<dbReference type="EMBL" id="CP063231">
    <property type="protein sequence ID" value="URL59742.1"/>
    <property type="molecule type" value="Genomic_DNA"/>
</dbReference>
<proteinExistence type="predicted"/>
<gene>
    <name evidence="2" type="ORF">IM816_06530</name>
</gene>